<accession>A0A8T0HA64</accession>
<gene>
    <name evidence="6" type="ORF">KC19_7G121100</name>
</gene>
<dbReference type="GO" id="GO:0005840">
    <property type="term" value="C:ribosome"/>
    <property type="evidence" value="ECO:0007669"/>
    <property type="project" value="UniProtKB-KW"/>
</dbReference>
<evidence type="ECO:0000256" key="2">
    <source>
        <dbReference type="ARBA" id="ARBA00022980"/>
    </source>
</evidence>
<dbReference type="InterPro" id="IPR001854">
    <property type="entry name" value="Ribosomal_uL29"/>
</dbReference>
<evidence type="ECO:0000256" key="5">
    <source>
        <dbReference type="ARBA" id="ARBA00042960"/>
    </source>
</evidence>
<evidence type="ECO:0000256" key="3">
    <source>
        <dbReference type="ARBA" id="ARBA00023274"/>
    </source>
</evidence>
<protein>
    <recommendedName>
        <fullName evidence="4">Large ribosomal subunit protein uL29c</fullName>
    </recommendedName>
    <alternativeName>
        <fullName evidence="5">50S ribosomal protein L29, chloroplastic</fullName>
    </alternativeName>
</protein>
<dbReference type="InterPro" id="IPR036049">
    <property type="entry name" value="Ribosomal_uL29_sf"/>
</dbReference>
<evidence type="ECO:0000256" key="1">
    <source>
        <dbReference type="ARBA" id="ARBA00009254"/>
    </source>
</evidence>
<dbReference type="GO" id="GO:0006412">
    <property type="term" value="P:translation"/>
    <property type="evidence" value="ECO:0007669"/>
    <property type="project" value="InterPro"/>
</dbReference>
<reference evidence="6" key="1">
    <citation type="submission" date="2020-06" db="EMBL/GenBank/DDBJ databases">
        <title>WGS assembly of Ceratodon purpureus strain R40.</title>
        <authorList>
            <person name="Carey S.B."/>
            <person name="Jenkins J."/>
            <person name="Shu S."/>
            <person name="Lovell J.T."/>
            <person name="Sreedasyam A."/>
            <person name="Maumus F."/>
            <person name="Tiley G.P."/>
            <person name="Fernandez-Pozo N."/>
            <person name="Barry K."/>
            <person name="Chen C."/>
            <person name="Wang M."/>
            <person name="Lipzen A."/>
            <person name="Daum C."/>
            <person name="Saski C.A."/>
            <person name="Payton A.C."/>
            <person name="Mcbreen J.C."/>
            <person name="Conrad R.E."/>
            <person name="Kollar L.M."/>
            <person name="Olsson S."/>
            <person name="Huttunen S."/>
            <person name="Landis J.B."/>
            <person name="Wickett N.J."/>
            <person name="Johnson M.G."/>
            <person name="Rensing S.A."/>
            <person name="Grimwood J."/>
            <person name="Schmutz J."/>
            <person name="Mcdaniel S.F."/>
        </authorList>
    </citation>
    <scope>NUCLEOTIDE SEQUENCE</scope>
    <source>
        <strain evidence="6">R40</strain>
    </source>
</reference>
<dbReference type="CDD" id="cd00427">
    <property type="entry name" value="Ribosomal_L29_HIP"/>
    <property type="match status" value="1"/>
</dbReference>
<dbReference type="Gene3D" id="1.10.287.310">
    <property type="match status" value="1"/>
</dbReference>
<keyword evidence="7" id="KW-1185">Reference proteome</keyword>
<dbReference type="EMBL" id="CM026428">
    <property type="protein sequence ID" value="KAG0567244.1"/>
    <property type="molecule type" value="Genomic_DNA"/>
</dbReference>
<dbReference type="GO" id="GO:0009507">
    <property type="term" value="C:chloroplast"/>
    <property type="evidence" value="ECO:0007669"/>
    <property type="project" value="TreeGrafter"/>
</dbReference>
<dbReference type="NCBIfam" id="TIGR00012">
    <property type="entry name" value="L29"/>
    <property type="match status" value="1"/>
</dbReference>
<evidence type="ECO:0000313" key="7">
    <source>
        <dbReference type="Proteomes" id="UP000822688"/>
    </source>
</evidence>
<dbReference type="InterPro" id="IPR050063">
    <property type="entry name" value="Ribosomal_protein_uL29"/>
</dbReference>
<comment type="similarity">
    <text evidence="1">Belongs to the universal ribosomal protein uL29 family.</text>
</comment>
<comment type="caution">
    <text evidence="6">The sequence shown here is derived from an EMBL/GenBank/DDBJ whole genome shotgun (WGS) entry which is preliminary data.</text>
</comment>
<dbReference type="PANTHER" id="PTHR10916">
    <property type="entry name" value="60S RIBOSOMAL PROTEIN L35/50S RIBOSOMAL PROTEIN L29"/>
    <property type="match status" value="1"/>
</dbReference>
<dbReference type="Proteomes" id="UP000822688">
    <property type="component" value="Chromosome 7"/>
</dbReference>
<name>A0A8T0HA64_CERPU</name>
<dbReference type="Pfam" id="PF00831">
    <property type="entry name" value="Ribosomal_L29"/>
    <property type="match status" value="1"/>
</dbReference>
<dbReference type="SUPFAM" id="SSF46561">
    <property type="entry name" value="Ribosomal protein L29 (L29p)"/>
    <property type="match status" value="1"/>
</dbReference>
<dbReference type="AlphaFoldDB" id="A0A8T0HA64"/>
<keyword evidence="3" id="KW-0687">Ribonucleoprotein</keyword>
<evidence type="ECO:0000256" key="4">
    <source>
        <dbReference type="ARBA" id="ARBA00040028"/>
    </source>
</evidence>
<dbReference type="PANTHER" id="PTHR10916:SF0">
    <property type="entry name" value="LARGE RIBOSOMAL SUBUNIT PROTEIN UL29C"/>
    <property type="match status" value="1"/>
</dbReference>
<dbReference type="GO" id="GO:0003735">
    <property type="term" value="F:structural constituent of ribosome"/>
    <property type="evidence" value="ECO:0007669"/>
    <property type="project" value="InterPro"/>
</dbReference>
<sequence>MAYVADVTRAAALCAGVASVSVSGNGASMARVSVSASPFFAPGARALSASVSQVRVRSAVAPVVVDMAKREEELVSVRKMSDEDINQTVVDLKGELFILRSKQATRQEFKSSEFRRIRKNVRSVSFQGIVDCQPSKEIHVVCRSKHIQAYPVSAELSRCPRCEWFQLVFILFWCAPLLRSAEPFAQSVSAIANFTFSVFLSTDVPVNSFEDVQYNLDNLSSIVWSLCSARPSRSSSHKGIFFNQQD</sequence>
<evidence type="ECO:0000313" key="6">
    <source>
        <dbReference type="EMBL" id="KAG0567244.1"/>
    </source>
</evidence>
<proteinExistence type="inferred from homology"/>
<dbReference type="GO" id="GO:1990904">
    <property type="term" value="C:ribonucleoprotein complex"/>
    <property type="evidence" value="ECO:0007669"/>
    <property type="project" value="UniProtKB-KW"/>
</dbReference>
<organism evidence="6 7">
    <name type="scientific">Ceratodon purpureus</name>
    <name type="common">Fire moss</name>
    <name type="synonym">Dicranum purpureum</name>
    <dbReference type="NCBI Taxonomy" id="3225"/>
    <lineage>
        <taxon>Eukaryota</taxon>
        <taxon>Viridiplantae</taxon>
        <taxon>Streptophyta</taxon>
        <taxon>Embryophyta</taxon>
        <taxon>Bryophyta</taxon>
        <taxon>Bryophytina</taxon>
        <taxon>Bryopsida</taxon>
        <taxon>Dicranidae</taxon>
        <taxon>Pseudoditrichales</taxon>
        <taxon>Ditrichaceae</taxon>
        <taxon>Ceratodon</taxon>
    </lineage>
</organism>
<keyword evidence="2" id="KW-0689">Ribosomal protein</keyword>